<dbReference type="RefSeq" id="WP_076584778.1">
    <property type="nucleotide sequence ID" value="NZ_FTLW01000001.1"/>
</dbReference>
<dbReference type="OrthoDB" id="5800807at2"/>
<keyword evidence="2" id="KW-1185">Reference proteome</keyword>
<evidence type="ECO:0000313" key="1">
    <source>
        <dbReference type="EMBL" id="SIP96143.1"/>
    </source>
</evidence>
<protein>
    <submittedName>
        <fullName evidence="1">Uncharacterized protein</fullName>
    </submittedName>
</protein>
<reference evidence="2" key="1">
    <citation type="submission" date="2017-01" db="EMBL/GenBank/DDBJ databases">
        <authorList>
            <person name="Varghese N."/>
            <person name="Submissions S."/>
        </authorList>
    </citation>
    <scope>NUCLEOTIDE SEQUENCE [LARGE SCALE GENOMIC DNA]</scope>
    <source>
        <strain evidence="2">UM1</strain>
    </source>
</reference>
<sequence length="362" mass="39132">MTSTLGFTGMDRATQADLSQAIGQSIERLGLDLRLVQDAEADVVVVDMDSLYGPMSWMQLHNAGRKVIGYTSAERTQTDFRLARPYEAPAIDTLLGELGADQAKPTPATLAPTEPEETEAPAVAVPHGFTEAPTPTDVLPEEIAPLVMDEERVQPIPETVMDAVVVSEPEPEPVPTRDPVLADWLQPGRLATRSRFQRGDGPVLFIDGPAQQYHGPATLKSLDAYFEGTVRETDFIPLDNAAWQSETAAAGAAQPLSRLAWYAGLLEGRGSLLPHVDPEGRYRLTKWLQTEREFPKHFRIATAMMKGPSMVPEISAAANVSDAEVADFVNAGLVTGIVQQDIPAPAPAAETSRGLFGMKRGR</sequence>
<dbReference type="EMBL" id="FTLW01000001">
    <property type="protein sequence ID" value="SIP96143.1"/>
    <property type="molecule type" value="Genomic_DNA"/>
</dbReference>
<dbReference type="STRING" id="1604334.SAMN05421546_0396"/>
<organism evidence="1 2">
    <name type="scientific">Solilutibacter tolerans</name>
    <dbReference type="NCBI Taxonomy" id="1604334"/>
    <lineage>
        <taxon>Bacteria</taxon>
        <taxon>Pseudomonadati</taxon>
        <taxon>Pseudomonadota</taxon>
        <taxon>Gammaproteobacteria</taxon>
        <taxon>Lysobacterales</taxon>
        <taxon>Lysobacteraceae</taxon>
        <taxon>Solilutibacter</taxon>
    </lineage>
</organism>
<proteinExistence type="predicted"/>
<evidence type="ECO:0000313" key="2">
    <source>
        <dbReference type="Proteomes" id="UP000241788"/>
    </source>
</evidence>
<name>A0A1N6NVT4_9GAMM</name>
<dbReference type="AlphaFoldDB" id="A0A1N6NVT4"/>
<gene>
    <name evidence="1" type="ORF">SAMN05421546_0396</name>
</gene>
<dbReference type="Proteomes" id="UP000241788">
    <property type="component" value="Unassembled WGS sequence"/>
</dbReference>
<accession>A0A1N6NVT4</accession>